<evidence type="ECO:0000256" key="1">
    <source>
        <dbReference type="SAM" id="Phobius"/>
    </source>
</evidence>
<dbReference type="Proteomes" id="UP000294114">
    <property type="component" value="Unassembled WGS sequence"/>
</dbReference>
<dbReference type="RefSeq" id="WP_130331350.1">
    <property type="nucleotide sequence ID" value="NZ_SHLD01000001.1"/>
</dbReference>
<feature type="transmembrane region" description="Helical" evidence="1">
    <location>
        <begin position="50"/>
        <end position="74"/>
    </location>
</feature>
<feature type="transmembrane region" description="Helical" evidence="1">
    <location>
        <begin position="118"/>
        <end position="146"/>
    </location>
</feature>
<comment type="caution">
    <text evidence="2">The sequence shown here is derived from an EMBL/GenBank/DDBJ whole genome shotgun (WGS) entry which is preliminary data.</text>
</comment>
<feature type="transmembrane region" description="Helical" evidence="1">
    <location>
        <begin position="167"/>
        <end position="188"/>
    </location>
</feature>
<sequence>MPTPLRRSPLPPILLVLVPLSLLQTLWRLLPLPDADAPRVINGVLVLPPAGWLEVVVVAVAWTWAVTAGVAALAGADRPLRRALRLLPTVCGVLFAALAAVLVAFLLVGLVLPAAEEMIWVVVALLAVPVGALLVRLGLVLPLTVFEDLRGMAAVRAASAGVRGYGVSIAILLLLGVLGPAVLTGWAWERAGPLVDGRLPGLGLWLARDVVLVLLAALQAGTFVVAYRNLPQPRLAALSPASGAEGRVPRWAGLGFALVAMLLPTLVTGGVVTTGFLTELSVRPGPLPRNLVALGWPAGRHPVILTYPAIYDCLDDECRATRRTKLPISLASPEGAVIAADGSVYALTGNRLTYCDPRRTCRSAPSPLDALAGDWEAAAIALAPDGQILIGIAAPALDRGDGQLRREDSEVGLIRCRDVHCTAPDITRLGVAQNGFADMSSAYYRRLLVGVDRRGRPVVAYRPTGGSMVWVGRCDTPGCASAQLALLGSPEQPGLPTEEELASLHFDRLVPPCDRCTSAVSATVDRPGGGIYAVAITYGRPDVRVRIGERTLLPRRAVLWSCADYRCWSPREVPLIEAQEWSSNVPGPSSGDAFLLAANPDGRVVVARRAAADQIVTVRP</sequence>
<keyword evidence="1" id="KW-0812">Transmembrane</keyword>
<proteinExistence type="predicted"/>
<keyword evidence="1" id="KW-0472">Membrane</keyword>
<feature type="transmembrane region" description="Helical" evidence="1">
    <location>
        <begin position="251"/>
        <end position="277"/>
    </location>
</feature>
<keyword evidence="1" id="KW-1133">Transmembrane helix</keyword>
<dbReference type="EMBL" id="SHLD01000001">
    <property type="protein sequence ID" value="RZU73103.1"/>
    <property type="molecule type" value="Genomic_DNA"/>
</dbReference>
<evidence type="ECO:0000313" key="2">
    <source>
        <dbReference type="EMBL" id="RZU73103.1"/>
    </source>
</evidence>
<dbReference type="AlphaFoldDB" id="A0A4Q8B835"/>
<protein>
    <submittedName>
        <fullName evidence="2">Uncharacterized protein</fullName>
    </submittedName>
</protein>
<reference evidence="2 3" key="1">
    <citation type="submission" date="2019-02" db="EMBL/GenBank/DDBJ databases">
        <title>Sequencing the genomes of 1000 actinobacteria strains.</title>
        <authorList>
            <person name="Klenk H.-P."/>
        </authorList>
    </citation>
    <scope>NUCLEOTIDE SEQUENCE [LARGE SCALE GENOMIC DNA]</scope>
    <source>
        <strain evidence="2 3">DSM 45612</strain>
    </source>
</reference>
<name>A0A4Q8B835_9ACTN</name>
<organism evidence="2 3">
    <name type="scientific">Micromonospora kangleipakensis</name>
    <dbReference type="NCBI Taxonomy" id="1077942"/>
    <lineage>
        <taxon>Bacteria</taxon>
        <taxon>Bacillati</taxon>
        <taxon>Actinomycetota</taxon>
        <taxon>Actinomycetes</taxon>
        <taxon>Micromonosporales</taxon>
        <taxon>Micromonosporaceae</taxon>
        <taxon>Micromonospora</taxon>
    </lineage>
</organism>
<feature type="transmembrane region" description="Helical" evidence="1">
    <location>
        <begin position="86"/>
        <end position="112"/>
    </location>
</feature>
<dbReference type="OrthoDB" id="3282720at2"/>
<evidence type="ECO:0000313" key="3">
    <source>
        <dbReference type="Proteomes" id="UP000294114"/>
    </source>
</evidence>
<gene>
    <name evidence="2" type="ORF">EV384_1500</name>
</gene>
<feature type="transmembrane region" description="Helical" evidence="1">
    <location>
        <begin position="210"/>
        <end position="230"/>
    </location>
</feature>
<keyword evidence="3" id="KW-1185">Reference proteome</keyword>
<feature type="transmembrane region" description="Helical" evidence="1">
    <location>
        <begin position="12"/>
        <end position="30"/>
    </location>
</feature>
<accession>A0A4Q8B835</accession>